<reference evidence="5" key="1">
    <citation type="submission" date="2012-04" db="EMBL/GenBank/DDBJ databases">
        <title>The Genome Sequence of Fusarium oxysporum melonis.</title>
        <authorList>
            <consortium name="The Broad Institute Genome Sequencing Platform"/>
            <person name="Ma L.-J."/>
            <person name="Gale L.R."/>
            <person name="Schwartz D.C."/>
            <person name="Zhou S."/>
            <person name="Corby-Kistler H."/>
            <person name="Young S.K."/>
            <person name="Zeng Q."/>
            <person name="Gargeya S."/>
            <person name="Fitzgerald M."/>
            <person name="Haas B."/>
            <person name="Abouelleil A."/>
            <person name="Alvarado L."/>
            <person name="Arachchi H.M."/>
            <person name="Berlin A."/>
            <person name="Brown A."/>
            <person name="Chapman S.B."/>
            <person name="Chen Z."/>
            <person name="Dunbar C."/>
            <person name="Freedman E."/>
            <person name="Gearin G."/>
            <person name="Goldberg J."/>
            <person name="Griggs A."/>
            <person name="Gujja S."/>
            <person name="Heiman D."/>
            <person name="Howarth C."/>
            <person name="Larson L."/>
            <person name="Lui A."/>
            <person name="MacDonald P.J.P."/>
            <person name="Montmayeur A."/>
            <person name="Murphy C."/>
            <person name="Neiman D."/>
            <person name="Pearson M."/>
            <person name="Priest M."/>
            <person name="Roberts A."/>
            <person name="Saif S."/>
            <person name="Shea T."/>
            <person name="Shenoy N."/>
            <person name="Sisk P."/>
            <person name="Stolte C."/>
            <person name="Sykes S."/>
            <person name="Wortman J."/>
            <person name="Nusbaum C."/>
            <person name="Birren B."/>
        </authorList>
    </citation>
    <scope>NUCLEOTIDE SEQUENCE</scope>
    <source>
        <strain evidence="5">26406</strain>
    </source>
</reference>
<dbReference type="AlphaFoldDB" id="W9Z521"/>
<dbReference type="Proteomes" id="UP000030703">
    <property type="component" value="Unassembled WGS sequence"/>
</dbReference>
<accession>W9Z521</accession>
<feature type="region of interest" description="Disordered" evidence="4">
    <location>
        <begin position="35"/>
        <end position="92"/>
    </location>
</feature>
<dbReference type="InterPro" id="IPR002112">
    <property type="entry name" value="Leuzip_Jun"/>
</dbReference>
<dbReference type="InterPro" id="IPR046347">
    <property type="entry name" value="bZIP_sf"/>
</dbReference>
<name>W9Z521_FUSOX</name>
<keyword evidence="2" id="KW-0238">DNA-binding</keyword>
<dbReference type="Gene3D" id="1.20.5.170">
    <property type="match status" value="1"/>
</dbReference>
<evidence type="ECO:0000256" key="4">
    <source>
        <dbReference type="SAM" id="MobiDB-lite"/>
    </source>
</evidence>
<keyword evidence="3" id="KW-0804">Transcription</keyword>
<feature type="compositionally biased region" description="Polar residues" evidence="4">
    <location>
        <begin position="115"/>
        <end position="124"/>
    </location>
</feature>
<dbReference type="VEuPathDB" id="FungiDB:FOMG_19527"/>
<proteinExistence type="predicted"/>
<dbReference type="GO" id="GO:0003700">
    <property type="term" value="F:DNA-binding transcription factor activity"/>
    <property type="evidence" value="ECO:0007669"/>
    <property type="project" value="InterPro"/>
</dbReference>
<evidence type="ECO:0000256" key="2">
    <source>
        <dbReference type="ARBA" id="ARBA00023125"/>
    </source>
</evidence>
<dbReference type="SUPFAM" id="SSF57959">
    <property type="entry name" value="Leucine zipper domain"/>
    <property type="match status" value="1"/>
</dbReference>
<organism evidence="5">
    <name type="scientific">Fusarium oxysporum f. sp. melonis 26406</name>
    <dbReference type="NCBI Taxonomy" id="1089452"/>
    <lineage>
        <taxon>Eukaryota</taxon>
        <taxon>Fungi</taxon>
        <taxon>Dikarya</taxon>
        <taxon>Ascomycota</taxon>
        <taxon>Pezizomycotina</taxon>
        <taxon>Sordariomycetes</taxon>
        <taxon>Hypocreomycetidae</taxon>
        <taxon>Hypocreales</taxon>
        <taxon>Nectriaceae</taxon>
        <taxon>Fusarium</taxon>
        <taxon>Fusarium oxysporum species complex</taxon>
    </lineage>
</organism>
<feature type="region of interest" description="Disordered" evidence="4">
    <location>
        <begin position="115"/>
        <end position="134"/>
    </location>
</feature>
<keyword evidence="1" id="KW-0805">Transcription regulation</keyword>
<dbReference type="PRINTS" id="PR00043">
    <property type="entry name" value="LEUZIPPRJUN"/>
</dbReference>
<reference evidence="5" key="2">
    <citation type="submission" date="2014-02" db="EMBL/GenBank/DDBJ databases">
        <title>Annotation of the Genome Sequence of Fusarium oxysporum f. sp. melonis 26406.</title>
        <authorList>
            <consortium name="The Broad Institute Genomics Platform"/>
            <person name="Ma L.-J."/>
            <person name="Corby-Kistler H."/>
            <person name="Broz K."/>
            <person name="Gale L.R."/>
            <person name="Jonkers W."/>
            <person name="O'Donnell K."/>
            <person name="Ploetz R."/>
            <person name="Steinberg C."/>
            <person name="Schwartz D.C."/>
            <person name="VanEtten H."/>
            <person name="Zhou S."/>
            <person name="Young S.K."/>
            <person name="Zeng Q."/>
            <person name="Gargeya S."/>
            <person name="Fitzgerald M."/>
            <person name="Abouelleil A."/>
            <person name="Alvarado L."/>
            <person name="Chapman S.B."/>
            <person name="Gainer-Dewar J."/>
            <person name="Goldberg J."/>
            <person name="Griggs A."/>
            <person name="Gujja S."/>
            <person name="Hansen M."/>
            <person name="Howarth C."/>
            <person name="Imamovic A."/>
            <person name="Ireland A."/>
            <person name="Larimer J."/>
            <person name="McCowan C."/>
            <person name="Murphy C."/>
            <person name="Pearson M."/>
            <person name="Poon T.W."/>
            <person name="Priest M."/>
            <person name="Roberts A."/>
            <person name="Saif S."/>
            <person name="Shea T."/>
            <person name="Sykes S."/>
            <person name="Wortman J."/>
            <person name="Nusbaum C."/>
            <person name="Birren B."/>
        </authorList>
    </citation>
    <scope>NUCLEOTIDE SEQUENCE</scope>
    <source>
        <strain evidence="5">26406</strain>
    </source>
</reference>
<gene>
    <name evidence="5" type="ORF">FOMG_19527</name>
</gene>
<protein>
    <recommendedName>
        <fullName evidence="6">BZIP domain-containing protein</fullName>
    </recommendedName>
</protein>
<dbReference type="HOGENOM" id="CLU_058862_0_0_1"/>
<dbReference type="GO" id="GO:0003677">
    <property type="term" value="F:DNA binding"/>
    <property type="evidence" value="ECO:0007669"/>
    <property type="project" value="UniProtKB-KW"/>
</dbReference>
<evidence type="ECO:0000313" key="5">
    <source>
        <dbReference type="EMBL" id="EXK23712.1"/>
    </source>
</evidence>
<sequence length="242" mass="27608">MAGSNVYAPEEPPFSNQYTCGLEYSTQWASPATSIQVCPVPSPTTEFTYPEVSTARSESRRGSSSTQSDKRKRKRNTRQPDPTKFTRYGPARKQIKLEDNGGKLKACSNVQSTAEPIRTASSNGGKDLKDYGRRVKQRSRIASNKFRAKQQEDAKKLRTNEEDLEQANHDLCNCASDLRHQIYQLKIRLLQHTGCDCHLIQDYIANEARRYIQILHDGKQLLRHPFKQVRRGEQASLYDTKT</sequence>
<dbReference type="OrthoDB" id="295274at2759"/>
<evidence type="ECO:0008006" key="6">
    <source>
        <dbReference type="Google" id="ProtNLM"/>
    </source>
</evidence>
<evidence type="ECO:0000256" key="1">
    <source>
        <dbReference type="ARBA" id="ARBA00023015"/>
    </source>
</evidence>
<evidence type="ECO:0000256" key="3">
    <source>
        <dbReference type="ARBA" id="ARBA00023163"/>
    </source>
</evidence>
<dbReference type="EMBL" id="KI980611">
    <property type="protein sequence ID" value="EXK23712.1"/>
    <property type="molecule type" value="Genomic_DNA"/>
</dbReference>